<comment type="similarity">
    <text evidence="2">Belongs to the HPPK family.</text>
</comment>
<proteinExistence type="inferred from homology"/>
<reference evidence="14 15" key="1">
    <citation type="journal article" date="2013" name="Genome Announc.">
        <title>Draft genome sequences for three mercury-methylating, sulfate-reducing bacteria.</title>
        <authorList>
            <person name="Brown S.D."/>
            <person name="Hurt R.A.Jr."/>
            <person name="Gilmour C.C."/>
            <person name="Elias D.A."/>
        </authorList>
    </citation>
    <scope>NUCLEOTIDE SEQUENCE [LARGE SCALE GENOMIC DNA]</scope>
    <source>
        <strain evidence="14 15">DSM 16529</strain>
    </source>
</reference>
<comment type="caution">
    <text evidence="14">The sequence shown here is derived from an EMBL/GenBank/DDBJ whole genome shotgun (WGS) entry which is preliminary data.</text>
</comment>
<evidence type="ECO:0000256" key="10">
    <source>
        <dbReference type="ARBA" id="ARBA00029409"/>
    </source>
</evidence>
<keyword evidence="5" id="KW-0808">Transferase</keyword>
<dbReference type="eggNOG" id="COG0801">
    <property type="taxonomic scope" value="Bacteria"/>
</dbReference>
<dbReference type="PANTHER" id="PTHR43071:SF1">
    <property type="entry name" value="2-AMINO-4-HYDROXY-6-HYDROXYMETHYLDIHYDROPTERIDINE PYROPHOSPHOKINASE"/>
    <property type="match status" value="1"/>
</dbReference>
<keyword evidence="8" id="KW-0067">ATP-binding</keyword>
<organism evidence="14 15">
    <name type="scientific">Alkalidesulfovibrio alkalitolerans DSM 16529</name>
    <dbReference type="NCBI Taxonomy" id="1121439"/>
    <lineage>
        <taxon>Bacteria</taxon>
        <taxon>Pseudomonadati</taxon>
        <taxon>Thermodesulfobacteriota</taxon>
        <taxon>Desulfovibrionia</taxon>
        <taxon>Desulfovibrionales</taxon>
        <taxon>Desulfovibrionaceae</taxon>
        <taxon>Alkalidesulfovibrio</taxon>
    </lineage>
</organism>
<dbReference type="Proteomes" id="UP000014975">
    <property type="component" value="Unassembled WGS sequence"/>
</dbReference>
<evidence type="ECO:0000256" key="2">
    <source>
        <dbReference type="ARBA" id="ARBA00005810"/>
    </source>
</evidence>
<dbReference type="PATRIC" id="fig|1121439.3.peg.2934"/>
<feature type="domain" description="7,8-dihydro-6-hydroxymethylpterin-pyrophosphokinase" evidence="13">
    <location>
        <begin position="68"/>
        <end position="79"/>
    </location>
</feature>
<evidence type="ECO:0000256" key="6">
    <source>
        <dbReference type="ARBA" id="ARBA00022741"/>
    </source>
</evidence>
<evidence type="ECO:0000256" key="7">
    <source>
        <dbReference type="ARBA" id="ARBA00022777"/>
    </source>
</evidence>
<evidence type="ECO:0000256" key="12">
    <source>
        <dbReference type="ARBA" id="ARBA00033413"/>
    </source>
</evidence>
<dbReference type="GO" id="GO:0046654">
    <property type="term" value="P:tetrahydrofolate biosynthetic process"/>
    <property type="evidence" value="ECO:0007669"/>
    <property type="project" value="UniProtKB-UniPathway"/>
</dbReference>
<dbReference type="GO" id="GO:0046656">
    <property type="term" value="P:folic acid biosynthetic process"/>
    <property type="evidence" value="ECO:0007669"/>
    <property type="project" value="UniProtKB-KW"/>
</dbReference>
<accession>S7T006</accession>
<sequence length="143" mass="16279">MERIAAIPGITPGMVSSVFQTEPQDVREQPWFANCVLQVFCGEDIGPHDLLRSLRSIEDEFGRERTVRFGPRTLDIDILLFGDLAVEDEELTIPHPRMRQRAFVLAPLAEIAPDLRLPWGETATEALSRLAHRCEGRRIYQEP</sequence>
<comment type="function">
    <text evidence="10">Catalyzes the transfer of pyrophosphate from adenosine triphosphate (ATP) to 6-hydroxymethyl-7,8-dihydropterin, an enzymatic step in folate biosynthesis pathway.</text>
</comment>
<dbReference type="GO" id="GO:0005524">
    <property type="term" value="F:ATP binding"/>
    <property type="evidence" value="ECO:0007669"/>
    <property type="project" value="UniProtKB-KW"/>
</dbReference>
<dbReference type="EC" id="2.7.6.3" evidence="3"/>
<evidence type="ECO:0000256" key="3">
    <source>
        <dbReference type="ARBA" id="ARBA00013253"/>
    </source>
</evidence>
<evidence type="ECO:0000256" key="8">
    <source>
        <dbReference type="ARBA" id="ARBA00022840"/>
    </source>
</evidence>
<keyword evidence="7 14" id="KW-0418">Kinase</keyword>
<evidence type="ECO:0000313" key="14">
    <source>
        <dbReference type="EMBL" id="EPR30407.1"/>
    </source>
</evidence>
<evidence type="ECO:0000256" key="9">
    <source>
        <dbReference type="ARBA" id="ARBA00022909"/>
    </source>
</evidence>
<keyword evidence="15" id="KW-1185">Reference proteome</keyword>
<dbReference type="PROSITE" id="PS00794">
    <property type="entry name" value="HPPK"/>
    <property type="match status" value="1"/>
</dbReference>
<evidence type="ECO:0000256" key="4">
    <source>
        <dbReference type="ARBA" id="ARBA00016218"/>
    </source>
</evidence>
<gene>
    <name evidence="14" type="ORF">dsat_1547</name>
</gene>
<dbReference type="UniPathway" id="UPA00077">
    <property type="reaction ID" value="UER00155"/>
</dbReference>
<dbReference type="EMBL" id="ATHI01000032">
    <property type="protein sequence ID" value="EPR30407.1"/>
    <property type="molecule type" value="Genomic_DNA"/>
</dbReference>
<name>S7T006_9BACT</name>
<evidence type="ECO:0000256" key="11">
    <source>
        <dbReference type="ARBA" id="ARBA00029766"/>
    </source>
</evidence>
<dbReference type="SUPFAM" id="SSF55083">
    <property type="entry name" value="6-hydroxymethyl-7,8-dihydropterin pyrophosphokinase, HPPK"/>
    <property type="match status" value="1"/>
</dbReference>
<keyword evidence="9" id="KW-0289">Folate biosynthesis</keyword>
<evidence type="ECO:0000256" key="5">
    <source>
        <dbReference type="ARBA" id="ARBA00022679"/>
    </source>
</evidence>
<evidence type="ECO:0000313" key="15">
    <source>
        <dbReference type="Proteomes" id="UP000014975"/>
    </source>
</evidence>
<dbReference type="Gene3D" id="3.30.70.560">
    <property type="entry name" value="7,8-Dihydro-6-hydroxymethylpterin-pyrophosphokinase HPPK"/>
    <property type="match status" value="1"/>
</dbReference>
<dbReference type="AlphaFoldDB" id="S7T006"/>
<evidence type="ECO:0000259" key="13">
    <source>
        <dbReference type="PROSITE" id="PS00794"/>
    </source>
</evidence>
<dbReference type="Pfam" id="PF01288">
    <property type="entry name" value="HPPK"/>
    <property type="match status" value="1"/>
</dbReference>
<keyword evidence="6" id="KW-0547">Nucleotide-binding</keyword>
<dbReference type="NCBIfam" id="TIGR01498">
    <property type="entry name" value="folK"/>
    <property type="match status" value="1"/>
</dbReference>
<evidence type="ECO:0000256" key="1">
    <source>
        <dbReference type="ARBA" id="ARBA00005051"/>
    </source>
</evidence>
<dbReference type="GO" id="GO:0003848">
    <property type="term" value="F:2-amino-4-hydroxy-6-hydroxymethyldihydropteridine diphosphokinase activity"/>
    <property type="evidence" value="ECO:0007669"/>
    <property type="project" value="UniProtKB-EC"/>
</dbReference>
<protein>
    <recommendedName>
        <fullName evidence="4">2-amino-4-hydroxy-6-hydroxymethyldihydropteridine pyrophosphokinase</fullName>
        <ecNumber evidence="3">2.7.6.3</ecNumber>
    </recommendedName>
    <alternativeName>
        <fullName evidence="11">6-hydroxymethyl-7,8-dihydropterin pyrophosphokinase</fullName>
    </alternativeName>
    <alternativeName>
        <fullName evidence="12">7,8-dihydro-6-hydroxymethylpterin-pyrophosphokinase</fullName>
    </alternativeName>
</protein>
<dbReference type="GO" id="GO:0016301">
    <property type="term" value="F:kinase activity"/>
    <property type="evidence" value="ECO:0007669"/>
    <property type="project" value="UniProtKB-KW"/>
</dbReference>
<dbReference type="CDD" id="cd00483">
    <property type="entry name" value="HPPK"/>
    <property type="match status" value="1"/>
</dbReference>
<dbReference type="InterPro" id="IPR035907">
    <property type="entry name" value="Hppk_sf"/>
</dbReference>
<dbReference type="STRING" id="1121439.dsat_1547"/>
<dbReference type="InterPro" id="IPR000550">
    <property type="entry name" value="Hppk"/>
</dbReference>
<comment type="pathway">
    <text evidence="1">Cofactor biosynthesis; tetrahydrofolate biosynthesis; 2-amino-4-hydroxy-6-hydroxymethyl-7,8-dihydropteridine diphosphate from 7,8-dihydroneopterin triphosphate: step 4/4.</text>
</comment>
<dbReference type="PANTHER" id="PTHR43071">
    <property type="entry name" value="2-AMINO-4-HYDROXY-6-HYDROXYMETHYLDIHYDROPTERIDINE PYROPHOSPHOKINASE"/>
    <property type="match status" value="1"/>
</dbReference>